<sequence>MIAMLCDAAWKANLQLHADGNPHAGPFRRPFALHFVFLLSEAERVKVLGGRRTPDPVALRAYRIPLSLSPIDYHAARDR</sequence>
<proteinExistence type="predicted"/>
<protein>
    <submittedName>
        <fullName evidence="1">Uncharacterized protein</fullName>
    </submittedName>
</protein>
<dbReference type="RefSeq" id="WP_196420461.1">
    <property type="nucleotide sequence ID" value="NZ_JADQTO010000042.1"/>
</dbReference>
<keyword evidence="2" id="KW-1185">Reference proteome</keyword>
<gene>
    <name evidence="1" type="ORF">I4J89_45480</name>
</gene>
<dbReference type="Proteomes" id="UP000598146">
    <property type="component" value="Unassembled WGS sequence"/>
</dbReference>
<organism evidence="1 2">
    <name type="scientific">Actinoplanes aureus</name>
    <dbReference type="NCBI Taxonomy" id="2792083"/>
    <lineage>
        <taxon>Bacteria</taxon>
        <taxon>Bacillati</taxon>
        <taxon>Actinomycetota</taxon>
        <taxon>Actinomycetes</taxon>
        <taxon>Micromonosporales</taxon>
        <taxon>Micromonosporaceae</taxon>
        <taxon>Actinoplanes</taxon>
    </lineage>
</organism>
<dbReference type="AlphaFoldDB" id="A0A931G3C2"/>
<evidence type="ECO:0000313" key="1">
    <source>
        <dbReference type="EMBL" id="MBG0568692.1"/>
    </source>
</evidence>
<comment type="caution">
    <text evidence="1">The sequence shown here is derived from an EMBL/GenBank/DDBJ whole genome shotgun (WGS) entry which is preliminary data.</text>
</comment>
<name>A0A931G3C2_9ACTN</name>
<dbReference type="EMBL" id="JADQTO010000042">
    <property type="protein sequence ID" value="MBG0568692.1"/>
    <property type="molecule type" value="Genomic_DNA"/>
</dbReference>
<evidence type="ECO:0000313" key="2">
    <source>
        <dbReference type="Proteomes" id="UP000598146"/>
    </source>
</evidence>
<accession>A0A931G3C2</accession>
<reference evidence="1" key="1">
    <citation type="submission" date="2020-11" db="EMBL/GenBank/DDBJ databases">
        <title>Isolation and identification of active actinomycetes.</title>
        <authorList>
            <person name="Sun X."/>
        </authorList>
    </citation>
    <scope>NUCLEOTIDE SEQUENCE</scope>
    <source>
        <strain evidence="1">NEAU-A11</strain>
    </source>
</reference>